<dbReference type="FunFam" id="2.70.70.10:FF:000001">
    <property type="entry name" value="PTS system glucose-specific IIA component"/>
    <property type="match status" value="1"/>
</dbReference>
<dbReference type="EMBL" id="DYXY01000132">
    <property type="protein sequence ID" value="HJE15482.1"/>
    <property type="molecule type" value="Genomic_DNA"/>
</dbReference>
<dbReference type="GO" id="GO:0005886">
    <property type="term" value="C:plasma membrane"/>
    <property type="evidence" value="ECO:0007669"/>
    <property type="project" value="UniProtKB-SubCell"/>
</dbReference>
<evidence type="ECO:0000313" key="9">
    <source>
        <dbReference type="EMBL" id="HJE15482.1"/>
    </source>
</evidence>
<keyword evidence="6" id="KW-0598">Phosphotransferase system</keyword>
<sequence>MILAPVTGEYVPLSDVKDDVFSQKLMGDGFGIQPTDQTIYAPVSGKVVSIFKTKHAIGLQTATGLEVLIHLGIDTVELAGQPFELFVSEGQEIMAGDKLATENIAMIKEAAKDPIVLTLITNSATTDSEIVEHLSSQAKVDANSLALIVK</sequence>
<comment type="subcellular location">
    <subcellularLocation>
        <location evidence="2">Cell membrane</location>
        <topology evidence="2">Multi-pass membrane protein</topology>
    </subcellularLocation>
    <subcellularLocation>
        <location evidence="1">Cytoplasm</location>
    </subcellularLocation>
</comment>
<evidence type="ECO:0000256" key="4">
    <source>
        <dbReference type="ARBA" id="ARBA00022597"/>
    </source>
</evidence>
<dbReference type="GO" id="GO:0009401">
    <property type="term" value="P:phosphoenolpyruvate-dependent sugar phosphotransferase system"/>
    <property type="evidence" value="ECO:0007669"/>
    <property type="project" value="UniProtKB-KW"/>
</dbReference>
<evidence type="ECO:0000313" key="10">
    <source>
        <dbReference type="Proteomes" id="UP000774947"/>
    </source>
</evidence>
<protein>
    <submittedName>
        <fullName evidence="9">PTS glucose transporter subunit IIA</fullName>
    </submittedName>
</protein>
<dbReference type="PROSITE" id="PS00371">
    <property type="entry name" value="PTS_EIIA_TYPE_1_HIS"/>
    <property type="match status" value="1"/>
</dbReference>
<reference evidence="9" key="2">
    <citation type="submission" date="2021-09" db="EMBL/GenBank/DDBJ databases">
        <authorList>
            <person name="Gilroy R."/>
        </authorList>
    </citation>
    <scope>NUCLEOTIDE SEQUENCE</scope>
    <source>
        <strain evidence="9">CHK173-2119</strain>
    </source>
</reference>
<dbReference type="GO" id="GO:0016301">
    <property type="term" value="F:kinase activity"/>
    <property type="evidence" value="ECO:0007669"/>
    <property type="project" value="UniProtKB-KW"/>
</dbReference>
<reference evidence="9" key="1">
    <citation type="journal article" date="2021" name="PeerJ">
        <title>Extensive microbial diversity within the chicken gut microbiome revealed by metagenomics and culture.</title>
        <authorList>
            <person name="Gilroy R."/>
            <person name="Ravi A."/>
            <person name="Getino M."/>
            <person name="Pursley I."/>
            <person name="Horton D.L."/>
            <person name="Alikhan N.F."/>
            <person name="Baker D."/>
            <person name="Gharbi K."/>
            <person name="Hall N."/>
            <person name="Watson M."/>
            <person name="Adriaenssens E.M."/>
            <person name="Foster-Nyarko E."/>
            <person name="Jarju S."/>
            <person name="Secka A."/>
            <person name="Antonio M."/>
            <person name="Oren A."/>
            <person name="Chaudhuri R.R."/>
            <person name="La Ragione R."/>
            <person name="Hildebrand F."/>
            <person name="Pallen M.J."/>
        </authorList>
    </citation>
    <scope>NUCLEOTIDE SEQUENCE</scope>
    <source>
        <strain evidence="9">CHK173-2119</strain>
    </source>
</reference>
<evidence type="ECO:0000259" key="8">
    <source>
        <dbReference type="PROSITE" id="PS51093"/>
    </source>
</evidence>
<evidence type="ECO:0000256" key="3">
    <source>
        <dbReference type="ARBA" id="ARBA00022448"/>
    </source>
</evidence>
<organism evidence="9 10">
    <name type="scientific">Lapidilactobacillus dextrinicus</name>
    <dbReference type="NCBI Taxonomy" id="51664"/>
    <lineage>
        <taxon>Bacteria</taxon>
        <taxon>Bacillati</taxon>
        <taxon>Bacillota</taxon>
        <taxon>Bacilli</taxon>
        <taxon>Lactobacillales</taxon>
        <taxon>Lactobacillaceae</taxon>
        <taxon>Lapidilactobacillus</taxon>
    </lineage>
</organism>
<dbReference type="AlphaFoldDB" id="A0A921DVB5"/>
<dbReference type="SUPFAM" id="SSF51261">
    <property type="entry name" value="Duplicated hybrid motif"/>
    <property type="match status" value="1"/>
</dbReference>
<dbReference type="NCBIfam" id="TIGR00830">
    <property type="entry name" value="PTBA"/>
    <property type="match status" value="1"/>
</dbReference>
<comment type="caution">
    <text evidence="9">The sequence shown here is derived from an EMBL/GenBank/DDBJ whole genome shotgun (WGS) entry which is preliminary data.</text>
</comment>
<keyword evidence="5" id="KW-0808">Transferase</keyword>
<dbReference type="InterPro" id="IPR011055">
    <property type="entry name" value="Dup_hybrid_motif"/>
</dbReference>
<dbReference type="PROSITE" id="PS51093">
    <property type="entry name" value="PTS_EIIA_TYPE_1"/>
    <property type="match status" value="1"/>
</dbReference>
<dbReference type="Pfam" id="PF00358">
    <property type="entry name" value="PTS_EIIA_1"/>
    <property type="match status" value="1"/>
</dbReference>
<dbReference type="Gene3D" id="2.70.70.10">
    <property type="entry name" value="Glucose Permease (Domain IIA)"/>
    <property type="match status" value="1"/>
</dbReference>
<evidence type="ECO:0000256" key="1">
    <source>
        <dbReference type="ARBA" id="ARBA00004496"/>
    </source>
</evidence>
<keyword evidence="7" id="KW-0418">Kinase</keyword>
<keyword evidence="4 9" id="KW-0762">Sugar transport</keyword>
<feature type="domain" description="PTS EIIA type-1" evidence="8">
    <location>
        <begin position="18"/>
        <end position="122"/>
    </location>
</feature>
<accession>A0A921DVB5</accession>
<dbReference type="PANTHER" id="PTHR45008:SF1">
    <property type="entry name" value="PTS SYSTEM GLUCOSE-SPECIFIC EIIA COMPONENT"/>
    <property type="match status" value="1"/>
</dbReference>
<dbReference type="InterPro" id="IPR001127">
    <property type="entry name" value="PTS_EIIA_1_perm"/>
</dbReference>
<proteinExistence type="predicted"/>
<gene>
    <name evidence="9" type="ORF">K8W17_05335</name>
</gene>
<dbReference type="Proteomes" id="UP000774947">
    <property type="component" value="Unassembled WGS sequence"/>
</dbReference>
<evidence type="ECO:0000256" key="7">
    <source>
        <dbReference type="ARBA" id="ARBA00022777"/>
    </source>
</evidence>
<evidence type="ECO:0000256" key="2">
    <source>
        <dbReference type="ARBA" id="ARBA00004651"/>
    </source>
</evidence>
<evidence type="ECO:0000256" key="6">
    <source>
        <dbReference type="ARBA" id="ARBA00022683"/>
    </source>
</evidence>
<dbReference type="InterPro" id="IPR050890">
    <property type="entry name" value="PTS_EIIA_component"/>
</dbReference>
<dbReference type="GO" id="GO:0005737">
    <property type="term" value="C:cytoplasm"/>
    <property type="evidence" value="ECO:0007669"/>
    <property type="project" value="UniProtKB-SubCell"/>
</dbReference>
<evidence type="ECO:0000256" key="5">
    <source>
        <dbReference type="ARBA" id="ARBA00022679"/>
    </source>
</evidence>
<keyword evidence="3" id="KW-0813">Transport</keyword>
<dbReference type="PANTHER" id="PTHR45008">
    <property type="entry name" value="PTS SYSTEM GLUCOSE-SPECIFIC EIIA COMPONENT"/>
    <property type="match status" value="1"/>
</dbReference>
<name>A0A921DVB5_9LACO</name>